<dbReference type="Proteomes" id="UP000292235">
    <property type="component" value="Chromosome"/>
</dbReference>
<evidence type="ECO:0000313" key="2">
    <source>
        <dbReference type="EMBL" id="QBI51851.1"/>
    </source>
</evidence>
<gene>
    <name evidence="2" type="ORF">EKD16_00120</name>
</gene>
<reference evidence="2 3" key="1">
    <citation type="submission" date="2019-02" db="EMBL/GenBank/DDBJ databases">
        <authorList>
            <person name="Khodamoradi S."/>
            <person name="Hahnke R.L."/>
            <person name="Kaempfer P."/>
            <person name="Schumann P."/>
            <person name="Rohde M."/>
            <person name="Steinert M."/>
            <person name="Luzhetskyy A."/>
            <person name="Wink J."/>
            <person name="Ruckert C."/>
        </authorList>
    </citation>
    <scope>NUCLEOTIDE SEQUENCE [LARGE SCALE GENOMIC DNA]</scope>
    <source>
        <strain evidence="2 3">M2</strain>
    </source>
</reference>
<proteinExistence type="predicted"/>
<accession>A0A4P6PYB9</accession>
<feature type="region of interest" description="Disordered" evidence="1">
    <location>
        <begin position="229"/>
        <end position="255"/>
    </location>
</feature>
<dbReference type="EMBL" id="CP036455">
    <property type="protein sequence ID" value="QBI51851.1"/>
    <property type="molecule type" value="Genomic_DNA"/>
</dbReference>
<dbReference type="OrthoDB" id="9823008at2"/>
<dbReference type="AlphaFoldDB" id="A0A4P6PYB9"/>
<evidence type="ECO:0000313" key="3">
    <source>
        <dbReference type="Proteomes" id="UP000292235"/>
    </source>
</evidence>
<feature type="compositionally biased region" description="Basic and acidic residues" evidence="1">
    <location>
        <begin position="59"/>
        <end position="74"/>
    </location>
</feature>
<dbReference type="RefSeq" id="WP_131096498.1">
    <property type="nucleotide sequence ID" value="NZ_CP036455.1"/>
</dbReference>
<sequence length="255" mass="28594">MVGGIVIAAFAVIYGLVLRKVGADNRAAAMELVASQKELRNKGEQDYIAIEKALTAGEAHQRHTREDSPAKDEASQGQYAMSADLVRQSASAMERYRDQVLAQLQPYMEGDSPRIAYAGPRSRKLKLVDDAHLTDEQKRLVTGFIRDFNDTLAVSPRQSFQKRFARIEPVDDHGREDELRRGIPPDQDPPVLKPEAFDEALGISVPQGIRTVFSRQRADKDFTESSLYQRARALTERTRSRRAGQNSEERGGRRA</sequence>
<feature type="region of interest" description="Disordered" evidence="1">
    <location>
        <begin position="58"/>
        <end position="78"/>
    </location>
</feature>
<evidence type="ECO:0000256" key="1">
    <source>
        <dbReference type="SAM" id="MobiDB-lite"/>
    </source>
</evidence>
<organism evidence="2 3">
    <name type="scientific">Streptomonospora litoralis</name>
    <dbReference type="NCBI Taxonomy" id="2498135"/>
    <lineage>
        <taxon>Bacteria</taxon>
        <taxon>Bacillati</taxon>
        <taxon>Actinomycetota</taxon>
        <taxon>Actinomycetes</taxon>
        <taxon>Streptosporangiales</taxon>
        <taxon>Nocardiopsidaceae</taxon>
        <taxon>Streptomonospora</taxon>
    </lineage>
</organism>
<dbReference type="KEGG" id="strr:EKD16_00120"/>
<name>A0A4P6PYB9_9ACTN</name>
<feature type="compositionally biased region" description="Basic and acidic residues" evidence="1">
    <location>
        <begin position="169"/>
        <end position="183"/>
    </location>
</feature>
<feature type="region of interest" description="Disordered" evidence="1">
    <location>
        <begin position="169"/>
        <end position="191"/>
    </location>
</feature>
<keyword evidence="3" id="KW-1185">Reference proteome</keyword>
<protein>
    <submittedName>
        <fullName evidence="2">Uncharacterized protein</fullName>
    </submittedName>
</protein>